<feature type="transmembrane region" description="Helical" evidence="6">
    <location>
        <begin position="201"/>
        <end position="224"/>
    </location>
</feature>
<dbReference type="AlphaFoldDB" id="A0A6M8B926"/>
<name>A0A6M8B926_9ACTO</name>
<feature type="transmembrane region" description="Helical" evidence="6">
    <location>
        <begin position="169"/>
        <end position="195"/>
    </location>
</feature>
<comment type="similarity">
    <text evidence="2">Belongs to the DsbD family.</text>
</comment>
<dbReference type="InterPro" id="IPR051790">
    <property type="entry name" value="Cytochrome_c-biogenesis_DsbD"/>
</dbReference>
<dbReference type="PANTHER" id="PTHR31272">
    <property type="entry name" value="CYTOCHROME C-TYPE BIOGENESIS PROTEIN HI_1454-RELATED"/>
    <property type="match status" value="1"/>
</dbReference>
<keyword evidence="4 6" id="KW-1133">Transmembrane helix</keyword>
<feature type="transmembrane region" description="Helical" evidence="6">
    <location>
        <begin position="86"/>
        <end position="115"/>
    </location>
</feature>
<evidence type="ECO:0000256" key="6">
    <source>
        <dbReference type="SAM" id="Phobius"/>
    </source>
</evidence>
<accession>A0A6M8B926</accession>
<sequence>MTSVSVPVALLAGLMAFASPCFLPLVPALLAHLAGRGSAAAAEIPSLRRAPVLTRGDLAPGRGSGAAIPLRAPAVNGAARPATPRVVLNATAFVLGFSAVFVGLWALVVSGAVALGPHRRALRLVGGALLVVMGLHAVGLLRIRALDRALGGGLGDAGRPGGGATPLSSLLMGIGFALGWSPCIGPVLGAIIALASQAASAWQGFALMAVFCAGLGSPVIALALGIDRAAARTAWLRAHGRAIRIASGVLLIVVGALMTMDLLAPLSGLVSTPL</sequence>
<evidence type="ECO:0000256" key="1">
    <source>
        <dbReference type="ARBA" id="ARBA00004141"/>
    </source>
</evidence>
<organism evidence="8 9">
    <name type="scientific">Actinomyces marmotae</name>
    <dbReference type="NCBI Taxonomy" id="2737173"/>
    <lineage>
        <taxon>Bacteria</taxon>
        <taxon>Bacillati</taxon>
        <taxon>Actinomycetota</taxon>
        <taxon>Actinomycetes</taxon>
        <taxon>Actinomycetales</taxon>
        <taxon>Actinomycetaceae</taxon>
        <taxon>Actinomyces</taxon>
    </lineage>
</organism>
<gene>
    <name evidence="8" type="ORF">HPC72_06445</name>
</gene>
<reference evidence="8 9" key="1">
    <citation type="submission" date="2020-05" db="EMBL/GenBank/DDBJ databases">
        <title>Actinomyces sp. zg-325.</title>
        <authorList>
            <person name="Yang C."/>
        </authorList>
    </citation>
    <scope>NUCLEOTIDE SEQUENCE [LARGE SCALE GENOMIC DNA]</scope>
    <source>
        <strain evidence="9">zg-325</strain>
    </source>
</reference>
<protein>
    <submittedName>
        <fullName evidence="8">Cytochrome c biogenesis protein CcdA</fullName>
    </submittedName>
</protein>
<comment type="subcellular location">
    <subcellularLocation>
        <location evidence="1">Membrane</location>
        <topology evidence="1">Multi-pass membrane protein</topology>
    </subcellularLocation>
</comment>
<dbReference type="KEGG" id="amam:HPC72_06445"/>
<dbReference type="InterPro" id="IPR003834">
    <property type="entry name" value="Cyt_c_assmbl_TM_dom"/>
</dbReference>
<evidence type="ECO:0000256" key="4">
    <source>
        <dbReference type="ARBA" id="ARBA00022989"/>
    </source>
</evidence>
<dbReference type="GO" id="GO:0016020">
    <property type="term" value="C:membrane"/>
    <property type="evidence" value="ECO:0007669"/>
    <property type="project" value="UniProtKB-SubCell"/>
</dbReference>
<keyword evidence="9" id="KW-1185">Reference proteome</keyword>
<dbReference type="PANTHER" id="PTHR31272:SF4">
    <property type="entry name" value="CYTOCHROME C-TYPE BIOGENESIS PROTEIN HI_1454-RELATED"/>
    <property type="match status" value="1"/>
</dbReference>
<dbReference type="Pfam" id="PF02683">
    <property type="entry name" value="DsbD_TM"/>
    <property type="match status" value="1"/>
</dbReference>
<evidence type="ECO:0000313" key="9">
    <source>
        <dbReference type="Proteomes" id="UP000504752"/>
    </source>
</evidence>
<proteinExistence type="inferred from homology"/>
<feature type="transmembrane region" description="Helical" evidence="6">
    <location>
        <begin position="245"/>
        <end position="264"/>
    </location>
</feature>
<dbReference type="RefSeq" id="WP_159523421.1">
    <property type="nucleotide sequence ID" value="NZ_CP053642.1"/>
</dbReference>
<evidence type="ECO:0000259" key="7">
    <source>
        <dbReference type="Pfam" id="PF02683"/>
    </source>
</evidence>
<evidence type="ECO:0000256" key="2">
    <source>
        <dbReference type="ARBA" id="ARBA00006143"/>
    </source>
</evidence>
<feature type="transmembrane region" description="Helical" evidence="6">
    <location>
        <begin position="6"/>
        <end position="30"/>
    </location>
</feature>
<evidence type="ECO:0000256" key="3">
    <source>
        <dbReference type="ARBA" id="ARBA00022692"/>
    </source>
</evidence>
<keyword evidence="3 6" id="KW-0812">Transmembrane</keyword>
<dbReference type="GO" id="GO:0017004">
    <property type="term" value="P:cytochrome complex assembly"/>
    <property type="evidence" value="ECO:0007669"/>
    <property type="project" value="InterPro"/>
</dbReference>
<feature type="domain" description="Cytochrome C biogenesis protein transmembrane" evidence="7">
    <location>
        <begin position="81"/>
        <end position="259"/>
    </location>
</feature>
<dbReference type="Proteomes" id="UP000504752">
    <property type="component" value="Chromosome"/>
</dbReference>
<evidence type="ECO:0000313" key="8">
    <source>
        <dbReference type="EMBL" id="QKD79921.1"/>
    </source>
</evidence>
<keyword evidence="5 6" id="KW-0472">Membrane</keyword>
<dbReference type="EMBL" id="CP053642">
    <property type="protein sequence ID" value="QKD79921.1"/>
    <property type="molecule type" value="Genomic_DNA"/>
</dbReference>
<evidence type="ECO:0000256" key="5">
    <source>
        <dbReference type="ARBA" id="ARBA00023136"/>
    </source>
</evidence>
<feature type="transmembrane region" description="Helical" evidence="6">
    <location>
        <begin position="121"/>
        <end position="141"/>
    </location>
</feature>